<dbReference type="EMBL" id="GL883129">
    <property type="protein sequence ID" value="EGG02617.1"/>
    <property type="molecule type" value="Genomic_DNA"/>
</dbReference>
<dbReference type="VEuPathDB" id="FungiDB:MELLADRAFT_109938"/>
<dbReference type="GeneID" id="18923916"/>
<evidence type="ECO:0000313" key="2">
    <source>
        <dbReference type="Proteomes" id="UP000001072"/>
    </source>
</evidence>
<protein>
    <submittedName>
        <fullName evidence="1">Uncharacterized protein</fullName>
    </submittedName>
</protein>
<dbReference type="RefSeq" id="XP_007414019.1">
    <property type="nucleotide sequence ID" value="XM_007413957.1"/>
</dbReference>
<sequence length="246" mass="27574">MLGSKYQSFLYFQVINFLLSTNPSLCSPNGVSTQECGTFFGPVSLSDNTQFYCRNSGSYLYKCEKPTFLPNAENCRPYSNPKNLASPVSQDGDPESVTCLAYETRYPDSAPAYMDCLSNWKSTYRCDPPGKTLMTAQNCLMADGVQVPNTKNLKQHDQAQSKLFIIPKIVEVVQVYEDTTDNKRTVKKFLYQNSTAPSPTVPVTHEHLQLSVAWTELATEEYADMIHNSNSHQSSLMEAKTSKKKP</sequence>
<dbReference type="KEGG" id="mlr:MELLADRAFT_109938"/>
<dbReference type="Proteomes" id="UP000001072">
    <property type="component" value="Unassembled WGS sequence"/>
</dbReference>
<evidence type="ECO:0000313" key="1">
    <source>
        <dbReference type="EMBL" id="EGG02617.1"/>
    </source>
</evidence>
<dbReference type="InParanoid" id="F4RY44"/>
<dbReference type="HOGENOM" id="CLU_1129266_0_0_1"/>
<keyword evidence="2" id="KW-1185">Reference proteome</keyword>
<proteinExistence type="predicted"/>
<organism evidence="2">
    <name type="scientific">Melampsora larici-populina (strain 98AG31 / pathotype 3-4-7)</name>
    <name type="common">Poplar leaf rust fungus</name>
    <dbReference type="NCBI Taxonomy" id="747676"/>
    <lineage>
        <taxon>Eukaryota</taxon>
        <taxon>Fungi</taxon>
        <taxon>Dikarya</taxon>
        <taxon>Basidiomycota</taxon>
        <taxon>Pucciniomycotina</taxon>
        <taxon>Pucciniomycetes</taxon>
        <taxon>Pucciniales</taxon>
        <taxon>Melampsoraceae</taxon>
        <taxon>Melampsora</taxon>
    </lineage>
</organism>
<accession>F4RY44</accession>
<dbReference type="AlphaFoldDB" id="F4RY44"/>
<reference evidence="2" key="1">
    <citation type="journal article" date="2011" name="Proc. Natl. Acad. Sci. U.S.A.">
        <title>Obligate biotrophy features unraveled by the genomic analysis of rust fungi.</title>
        <authorList>
            <person name="Duplessis S."/>
            <person name="Cuomo C.A."/>
            <person name="Lin Y.-C."/>
            <person name="Aerts A."/>
            <person name="Tisserant E."/>
            <person name="Veneault-Fourrey C."/>
            <person name="Joly D.L."/>
            <person name="Hacquard S."/>
            <person name="Amselem J."/>
            <person name="Cantarel B.L."/>
            <person name="Chiu R."/>
            <person name="Coutinho P.M."/>
            <person name="Feau N."/>
            <person name="Field M."/>
            <person name="Frey P."/>
            <person name="Gelhaye E."/>
            <person name="Goldberg J."/>
            <person name="Grabherr M.G."/>
            <person name="Kodira C.D."/>
            <person name="Kohler A."/>
            <person name="Kuees U."/>
            <person name="Lindquist E.A."/>
            <person name="Lucas S.M."/>
            <person name="Mago R."/>
            <person name="Mauceli E."/>
            <person name="Morin E."/>
            <person name="Murat C."/>
            <person name="Pangilinan J.L."/>
            <person name="Park R."/>
            <person name="Pearson M."/>
            <person name="Quesneville H."/>
            <person name="Rouhier N."/>
            <person name="Sakthikumar S."/>
            <person name="Salamov A.A."/>
            <person name="Schmutz J."/>
            <person name="Selles B."/>
            <person name="Shapiro H."/>
            <person name="Tanguay P."/>
            <person name="Tuskan G.A."/>
            <person name="Henrissat B."/>
            <person name="Van de Peer Y."/>
            <person name="Rouze P."/>
            <person name="Ellis J.G."/>
            <person name="Dodds P.N."/>
            <person name="Schein J.E."/>
            <person name="Zhong S."/>
            <person name="Hamelin R.C."/>
            <person name="Grigoriev I.V."/>
            <person name="Szabo L.J."/>
            <person name="Martin F."/>
        </authorList>
    </citation>
    <scope>NUCLEOTIDE SEQUENCE [LARGE SCALE GENOMIC DNA]</scope>
    <source>
        <strain evidence="2">98AG31 / pathotype 3-4-7</strain>
    </source>
</reference>
<name>F4RY44_MELLP</name>
<gene>
    <name evidence="1" type="ORF">MELLADRAFT_109938</name>
</gene>